<feature type="transmembrane region" description="Helical" evidence="1">
    <location>
        <begin position="193"/>
        <end position="214"/>
    </location>
</feature>
<accession>A0A5D0RPD2</accession>
<sequence>MNVSNTPAARNGAFSNRKAKRLIRPACPWRRGDARAISRGLWRGASKYRRAPETSSLPTESRRFFARQVGQVSQMTILDPEADRPAQTRTFDTDRAIIAGSAAVFLTLCALFWPFVADDAYIVGRYAQNAAAGNGLVYNLGEQVSALTSPLHALLETGLALFGLDPVTGYRLLAPVLVLAGWFVAIRETGLRGSALVLFTAASLFSPFLALWTIGGLETALLACLATLFVSRLIVLKRAGAAGTRDFLWLGLLAALMFLTRHDSALVTAPILLAILVVEYRRPALWVGAALCAAVASSWLLFAATYYGDIFPTSYYLKFALGGRAPIDSVSALLNFAVVSGLVLLALLARPASPNRNAPLSKAILRGAAFSLVLFLLYASRASGQHMMFGFRLFVPYLMGAALVLSLALANPRPTLSVLFVGWQAFMVALVTFVGVNPAPLARLPGLDRAYTEYQFLTPTTQGRMMDMLRADAEEIAAHWRETGSSEQPRIYLRSGGTGYWLPEFYVYEALVTYRHGCGVQVANSILASHYMQQLGFSVTGTFVEDLGRTRADVADDAALLFATELDWMGPQVTGYLFGPDPIPLPLGTRIGAGCPSGVRIAARDD</sequence>
<comment type="caution">
    <text evidence="2">The sequence shown here is derived from an EMBL/GenBank/DDBJ whole genome shotgun (WGS) entry which is preliminary data.</text>
</comment>
<keyword evidence="2" id="KW-0808">Transferase</keyword>
<feature type="transmembrane region" description="Helical" evidence="1">
    <location>
        <begin position="284"/>
        <end position="308"/>
    </location>
</feature>
<keyword evidence="1" id="KW-0472">Membrane</keyword>
<feature type="transmembrane region" description="Helical" evidence="1">
    <location>
        <begin position="391"/>
        <end position="410"/>
    </location>
</feature>
<keyword evidence="1" id="KW-1133">Transmembrane helix</keyword>
<dbReference type="EMBL" id="VSIY01000004">
    <property type="protein sequence ID" value="TYB82508.1"/>
    <property type="molecule type" value="Genomic_DNA"/>
</dbReference>
<keyword evidence="1" id="KW-0812">Transmembrane</keyword>
<keyword evidence="3" id="KW-1185">Reference proteome</keyword>
<feature type="transmembrane region" description="Helical" evidence="1">
    <location>
        <begin position="416"/>
        <end position="436"/>
    </location>
</feature>
<dbReference type="AlphaFoldDB" id="A0A5D0RPD2"/>
<organism evidence="2 3">
    <name type="scientific">Maritimibacter fusiformis</name>
    <dbReference type="NCBI Taxonomy" id="2603819"/>
    <lineage>
        <taxon>Bacteria</taxon>
        <taxon>Pseudomonadati</taxon>
        <taxon>Pseudomonadota</taxon>
        <taxon>Alphaproteobacteria</taxon>
        <taxon>Rhodobacterales</taxon>
        <taxon>Roseobacteraceae</taxon>
        <taxon>Maritimibacter</taxon>
    </lineage>
</organism>
<dbReference type="RefSeq" id="WP_222861199.1">
    <property type="nucleotide sequence ID" value="NZ_VSIY01000004.1"/>
</dbReference>
<evidence type="ECO:0000313" key="2">
    <source>
        <dbReference type="EMBL" id="TYB82508.1"/>
    </source>
</evidence>
<protein>
    <submittedName>
        <fullName evidence="2">Glycosyltransferase family 39 protein</fullName>
    </submittedName>
</protein>
<evidence type="ECO:0000313" key="3">
    <source>
        <dbReference type="Proteomes" id="UP000322080"/>
    </source>
</evidence>
<evidence type="ECO:0000256" key="1">
    <source>
        <dbReference type="SAM" id="Phobius"/>
    </source>
</evidence>
<name>A0A5D0RPD2_9RHOB</name>
<dbReference type="Proteomes" id="UP000322080">
    <property type="component" value="Unassembled WGS sequence"/>
</dbReference>
<feature type="transmembrane region" description="Helical" evidence="1">
    <location>
        <begin position="329"/>
        <end position="348"/>
    </location>
</feature>
<feature type="transmembrane region" description="Helical" evidence="1">
    <location>
        <begin position="168"/>
        <end position="186"/>
    </location>
</feature>
<feature type="transmembrane region" description="Helical" evidence="1">
    <location>
        <begin position="220"/>
        <end position="236"/>
    </location>
</feature>
<proteinExistence type="predicted"/>
<gene>
    <name evidence="2" type="ORF">FVF75_07280</name>
</gene>
<dbReference type="GO" id="GO:0016740">
    <property type="term" value="F:transferase activity"/>
    <property type="evidence" value="ECO:0007669"/>
    <property type="project" value="UniProtKB-KW"/>
</dbReference>
<feature type="transmembrane region" description="Helical" evidence="1">
    <location>
        <begin position="360"/>
        <end position="379"/>
    </location>
</feature>
<reference evidence="2 3" key="1">
    <citation type="submission" date="2019-08" db="EMBL/GenBank/DDBJ databases">
        <title>Identification of a novel species of the genus Boseongicola.</title>
        <authorList>
            <person name="Zhang X.-Q."/>
        </authorList>
    </citation>
    <scope>NUCLEOTIDE SEQUENCE [LARGE SCALE GENOMIC DNA]</scope>
    <source>
        <strain evidence="2 3">HY14</strain>
    </source>
</reference>
<feature type="transmembrane region" description="Helical" evidence="1">
    <location>
        <begin position="96"/>
        <end position="116"/>
    </location>
</feature>